<evidence type="ECO:0000259" key="4">
    <source>
        <dbReference type="Pfam" id="PF25221"/>
    </source>
</evidence>
<dbReference type="InterPro" id="IPR025178">
    <property type="entry name" value="Lnb_N"/>
</dbReference>
<proteinExistence type="predicted"/>
<evidence type="ECO:0000256" key="1">
    <source>
        <dbReference type="SAM" id="MobiDB-lite"/>
    </source>
</evidence>
<organism evidence="5 6">
    <name type="scientific">Luteimonas vadosa</name>
    <dbReference type="NCBI Taxonomy" id="1165507"/>
    <lineage>
        <taxon>Bacteria</taxon>
        <taxon>Pseudomonadati</taxon>
        <taxon>Pseudomonadota</taxon>
        <taxon>Gammaproteobacteria</taxon>
        <taxon>Lysobacterales</taxon>
        <taxon>Lysobacteraceae</taxon>
        <taxon>Luteimonas</taxon>
    </lineage>
</organism>
<evidence type="ECO:0000313" key="5">
    <source>
        <dbReference type="EMBL" id="GAA4861972.1"/>
    </source>
</evidence>
<dbReference type="EMBL" id="BAABJY010000002">
    <property type="protein sequence ID" value="GAA4861972.1"/>
    <property type="molecule type" value="Genomic_DNA"/>
</dbReference>
<feature type="region of interest" description="Disordered" evidence="1">
    <location>
        <begin position="1"/>
        <end position="41"/>
    </location>
</feature>
<dbReference type="Pfam" id="PF25221">
    <property type="entry name" value="5TMH_Lnb"/>
    <property type="match status" value="1"/>
</dbReference>
<feature type="transmembrane region" description="Helical" evidence="2">
    <location>
        <begin position="410"/>
        <end position="428"/>
    </location>
</feature>
<feature type="domain" description="Lnb N-terminal periplasmic" evidence="3">
    <location>
        <begin position="72"/>
        <end position="202"/>
    </location>
</feature>
<protein>
    <submittedName>
        <fullName evidence="5">DUF4105 domain-containing protein</fullName>
    </submittedName>
</protein>
<dbReference type="Pfam" id="PF13387">
    <property type="entry name" value="Lnb_N"/>
    <property type="match status" value="1"/>
</dbReference>
<comment type="caution">
    <text evidence="5">The sequence shown here is derived from an EMBL/GenBank/DDBJ whole genome shotgun (WGS) entry which is preliminary data.</text>
</comment>
<dbReference type="Proteomes" id="UP001501323">
    <property type="component" value="Unassembled WGS sequence"/>
</dbReference>
<feature type="transmembrane region" description="Helical" evidence="2">
    <location>
        <begin position="319"/>
        <end position="343"/>
    </location>
</feature>
<feature type="transmembrane region" description="Helical" evidence="2">
    <location>
        <begin position="385"/>
        <end position="404"/>
    </location>
</feature>
<accession>A0ABP9DWA6</accession>
<reference evidence="6" key="1">
    <citation type="journal article" date="2019" name="Int. J. Syst. Evol. Microbiol.">
        <title>The Global Catalogue of Microorganisms (GCM) 10K type strain sequencing project: providing services to taxonomists for standard genome sequencing and annotation.</title>
        <authorList>
            <consortium name="The Broad Institute Genomics Platform"/>
            <consortium name="The Broad Institute Genome Sequencing Center for Infectious Disease"/>
            <person name="Wu L."/>
            <person name="Ma J."/>
        </authorList>
    </citation>
    <scope>NUCLEOTIDE SEQUENCE [LARGE SCALE GENOMIC DNA]</scope>
    <source>
        <strain evidence="6">JCM 18392</strain>
    </source>
</reference>
<feature type="transmembrane region" description="Helical" evidence="2">
    <location>
        <begin position="355"/>
        <end position="373"/>
    </location>
</feature>
<feature type="domain" description="Lnb-like transmembrane" evidence="4">
    <location>
        <begin position="304"/>
        <end position="410"/>
    </location>
</feature>
<dbReference type="InterPro" id="IPR057436">
    <property type="entry name" value="5TMH_Lnb"/>
</dbReference>
<keyword evidence="2" id="KW-1133">Transmembrane helix</keyword>
<evidence type="ECO:0000259" key="3">
    <source>
        <dbReference type="Pfam" id="PF13387"/>
    </source>
</evidence>
<feature type="transmembrane region" description="Helical" evidence="2">
    <location>
        <begin position="294"/>
        <end position="312"/>
    </location>
</feature>
<gene>
    <name evidence="5" type="ORF">GCM10023332_12470</name>
</gene>
<keyword evidence="6" id="KW-1185">Reference proteome</keyword>
<keyword evidence="2" id="KW-0812">Transmembrane</keyword>
<sequence length="441" mass="48267">MPRIDDAADGPPFRRNAGIAGKPLSRLGKSPAPRSRPIPGGPHRAPGWRFVAILLLALCSLPALAAPRIGVVTMQPGEIFFERFGHNAIVVDDPAGAGPISYNFGYFDMDEPGFFPRFIRGDMRYMLVALPLADDLAYYDEVGRGVAIQWLDLDPGSATALAAALAVNARPENARYRYDYFTDNCSTRVRDAIDRALGGALQRQLRPRSQGNTYRSEAVRLASPAWWMWLGFDLGLGPAADRPNSLWEDAFVPMRLAAALRDARRADGRPLVAEEVEILPHRIAPEPAGSARPWWPWLLAGSAIAVGLAWLGRRRPSTVAGLALPFWGTAGLASILMLFLWIFTEHCFAWANHNLLLLSPLCLGLLPGAWRIARGRDGGRTFRQLLWVVAGSAALAAFLAWLPALPQRNGHWIALLLPLHVAFAWALTPGGPNPADWRRGP</sequence>
<name>A0ABP9DWA6_9GAMM</name>
<evidence type="ECO:0000313" key="6">
    <source>
        <dbReference type="Proteomes" id="UP001501323"/>
    </source>
</evidence>
<keyword evidence="2" id="KW-0472">Membrane</keyword>
<evidence type="ECO:0000256" key="2">
    <source>
        <dbReference type="SAM" id="Phobius"/>
    </source>
</evidence>